<feature type="non-terminal residue" evidence="3">
    <location>
        <position position="744"/>
    </location>
</feature>
<evidence type="ECO:0000313" key="3">
    <source>
        <dbReference type="EMBL" id="KMO13173.1"/>
    </source>
</evidence>
<dbReference type="EMBL" id="JTHG01000336">
    <property type="protein sequence ID" value="KMO13173.1"/>
    <property type="molecule type" value="Genomic_DNA"/>
</dbReference>
<evidence type="ECO:0000259" key="2">
    <source>
        <dbReference type="Pfam" id="PF01764"/>
    </source>
</evidence>
<feature type="region of interest" description="Disordered" evidence="1">
    <location>
        <begin position="671"/>
        <end position="708"/>
    </location>
</feature>
<proteinExistence type="predicted"/>
<dbReference type="Pfam" id="PF01764">
    <property type="entry name" value="Lipase_3"/>
    <property type="match status" value="2"/>
</dbReference>
<dbReference type="Gene3D" id="3.40.50.1820">
    <property type="entry name" value="alpha/beta hydrolase"/>
    <property type="match status" value="2"/>
</dbReference>
<sequence length="744" mass="75299">MTTLTYTAQDAAALAPLAEMAGGRLPTYVPSWNLVGTIGPVISSGCGQGFTVMGTLPSTGAQVAVLALGSTWDNLTGFYGPEQLPLEVVPREILPEPSPPAVAAKAQTGFLSMIAALEAALTTAVKQLAALDPFQTSLPLVVVGIGTGAPLAQLAALYVRPGNTLAQGYASPVTEIACYAFSCPPIGDANFRQQAGQRVASLFTVNAAGIDFFPAVPAGSGLMPAGTAVPVNAKLPTYDSPWQERTAAFYAAALGEAQAPAATRAPARAPATAATGAARYDANLAYSLAITCAVAYQRFQHPTLFTYPPSLGLSVGPDIQTADGVTWGTVFSGPGTVAVAFRGTTSFVELVRTLADVNMTAPPWLTNGTVLSGIATVYQSLRPALLAQLQAVCIKNPGAVLYVAGHDAGAALASLAALDLTTAPASGIPVPTGLYGFGCPPFGDYTFLQHFGTTLAPSFQIVRPSDVVPKLMLNGNVFALPTAQSLAGGALDPANGNSYHAVATYIGLLNPFGTARIAAASLTAQAEEMDVSGELIRGLAPEQASHFEAALKARNIRPGQVPMGTLDSAATPDGVLRIGWSPRGTRASSIAPVGFDGRKMDGYFAYQEVRVRSGHSLIVQAEEGHRAHLVTARLTLEPGSRVEVNGEFTLSAAELAAPTAGLPGATLRFVGTDGGPGSAGMPGSPGMDGAPGRSGTSGSSGGFGSSGMNGTPGFAATVTLGTVTGTVTVFARGGNGGPGGAGGK</sequence>
<evidence type="ECO:0000313" key="4">
    <source>
        <dbReference type="Proteomes" id="UP000036471"/>
    </source>
</evidence>
<dbReference type="InterPro" id="IPR029058">
    <property type="entry name" value="AB_hydrolase_fold"/>
</dbReference>
<feature type="domain" description="Fungal lipase-type" evidence="2">
    <location>
        <begin position="339"/>
        <end position="473"/>
    </location>
</feature>
<comment type="caution">
    <text evidence="3">The sequence shown here is derived from an EMBL/GenBank/DDBJ whole genome shotgun (WGS) entry which is preliminary data.</text>
</comment>
<dbReference type="SUPFAM" id="SSF53474">
    <property type="entry name" value="alpha/beta-Hydrolases"/>
    <property type="match status" value="2"/>
</dbReference>
<dbReference type="Proteomes" id="UP000036471">
    <property type="component" value="Unassembled WGS sequence"/>
</dbReference>
<accession>A0ABR5GUF9</accession>
<keyword evidence="4" id="KW-1185">Reference proteome</keyword>
<reference evidence="3 4" key="1">
    <citation type="submission" date="2014-11" db="EMBL/GenBank/DDBJ databases">
        <title>Comparative genomics of Methylobacterium species.</title>
        <authorList>
            <person name="Chaudhry V."/>
            <person name="Patil P.B."/>
        </authorList>
    </citation>
    <scope>NUCLEOTIDE SEQUENCE [LARGE SCALE GENOMIC DNA]</scope>
    <source>
        <strain evidence="3 4">SE3.6</strain>
    </source>
</reference>
<dbReference type="InterPro" id="IPR051218">
    <property type="entry name" value="Sec_MonoDiacylglyc_Lipase"/>
</dbReference>
<feature type="compositionally biased region" description="Low complexity" evidence="1">
    <location>
        <begin position="681"/>
        <end position="697"/>
    </location>
</feature>
<name>A0ABR5GUF9_9HYPH</name>
<dbReference type="RefSeq" id="WP_048461525.1">
    <property type="nucleotide sequence ID" value="NZ_JTHG01000336.1"/>
</dbReference>
<dbReference type="PANTHER" id="PTHR45856">
    <property type="entry name" value="ALPHA/BETA-HYDROLASES SUPERFAMILY PROTEIN"/>
    <property type="match status" value="1"/>
</dbReference>
<dbReference type="PANTHER" id="PTHR45856:SF24">
    <property type="entry name" value="FUNGAL LIPASE-LIKE DOMAIN-CONTAINING PROTEIN"/>
    <property type="match status" value="1"/>
</dbReference>
<evidence type="ECO:0000256" key="1">
    <source>
        <dbReference type="SAM" id="MobiDB-lite"/>
    </source>
</evidence>
<gene>
    <name evidence="3" type="ORF">QR79_27675</name>
</gene>
<feature type="domain" description="Fungal lipase-type" evidence="2">
    <location>
        <begin position="103"/>
        <end position="218"/>
    </location>
</feature>
<organism evidence="3 4">
    <name type="scientific">Methylobacterium indicum</name>
    <dbReference type="NCBI Taxonomy" id="1775910"/>
    <lineage>
        <taxon>Bacteria</taxon>
        <taxon>Pseudomonadati</taxon>
        <taxon>Pseudomonadota</taxon>
        <taxon>Alphaproteobacteria</taxon>
        <taxon>Hyphomicrobiales</taxon>
        <taxon>Methylobacteriaceae</taxon>
        <taxon>Methylobacterium</taxon>
    </lineage>
</organism>
<feature type="compositionally biased region" description="Gly residues" evidence="1">
    <location>
        <begin position="698"/>
        <end position="707"/>
    </location>
</feature>
<dbReference type="InterPro" id="IPR002921">
    <property type="entry name" value="Fungal_lipase-type"/>
</dbReference>
<protein>
    <recommendedName>
        <fullName evidence="2">Fungal lipase-type domain-containing protein</fullName>
    </recommendedName>
</protein>